<sequence>MAPRVIRGSSATVPSTSSPTRAINVESDDDNDEDAFMRNKSAKTWQTLNKFNKREAKTKVVEISSDSDVSGDGASDGTPKAKGRKPKAKSKAKPKPPVAPTWTKRAATTRLATTSDEDEDSDVIILKDSNGPREGRSLQKGSKKRQRSRSRSSGSLTPPPELTKEEKARAKAVVENALQLPPPAKKQRTPPVEEDLDLDFSGSLNPELAKIAKRVLAAPAKKPAAKSLSSKESVLANVQWLSHPINEAGAPLRTWKFVINRGETFASTLLPNLQEQVGADADIVLRHEGKRVFRTSTPDSLHIWGEADFQACTPATWEYLQSHPEEAAVEAPPVTPVDRGVSEAPTEPSADESEDTFTLILRAKDRKDISLKVKPTATAAKVVAAYLKKLGGAPLSAAKKKAVHLICDGESVPPTKTLADLELEDEDVLDVRGL</sequence>
<feature type="compositionally biased region" description="Low complexity" evidence="1">
    <location>
        <begin position="100"/>
        <end position="114"/>
    </location>
</feature>
<evidence type="ECO:0000313" key="3">
    <source>
        <dbReference type="EMBL" id="KZV86993.1"/>
    </source>
</evidence>
<protein>
    <recommendedName>
        <fullName evidence="2">Rad60/SUMO-like domain-containing protein</fullName>
    </recommendedName>
</protein>
<reference evidence="3 4" key="1">
    <citation type="journal article" date="2016" name="Mol. Biol. Evol.">
        <title>Comparative Genomics of Early-Diverging Mushroom-Forming Fungi Provides Insights into the Origins of Lignocellulose Decay Capabilities.</title>
        <authorList>
            <person name="Nagy L.G."/>
            <person name="Riley R."/>
            <person name="Tritt A."/>
            <person name="Adam C."/>
            <person name="Daum C."/>
            <person name="Floudas D."/>
            <person name="Sun H."/>
            <person name="Yadav J.S."/>
            <person name="Pangilinan J."/>
            <person name="Larsson K.H."/>
            <person name="Matsuura K."/>
            <person name="Barry K."/>
            <person name="Labutti K."/>
            <person name="Kuo R."/>
            <person name="Ohm R.A."/>
            <person name="Bhattacharya S.S."/>
            <person name="Shirouzu T."/>
            <person name="Yoshinaga Y."/>
            <person name="Martin F.M."/>
            <person name="Grigoriev I.V."/>
            <person name="Hibbett D.S."/>
        </authorList>
    </citation>
    <scope>NUCLEOTIDE SEQUENCE [LARGE SCALE GENOMIC DNA]</scope>
    <source>
        <strain evidence="3 4">HHB12029</strain>
    </source>
</reference>
<dbReference type="SUPFAM" id="SSF54236">
    <property type="entry name" value="Ubiquitin-like"/>
    <property type="match status" value="1"/>
</dbReference>
<dbReference type="Proteomes" id="UP000077266">
    <property type="component" value="Unassembled WGS sequence"/>
</dbReference>
<feature type="domain" description="Rad60/SUMO-like" evidence="2">
    <location>
        <begin position="358"/>
        <end position="432"/>
    </location>
</feature>
<evidence type="ECO:0000259" key="2">
    <source>
        <dbReference type="Pfam" id="PF11976"/>
    </source>
</evidence>
<evidence type="ECO:0000256" key="1">
    <source>
        <dbReference type="SAM" id="MobiDB-lite"/>
    </source>
</evidence>
<proteinExistence type="predicted"/>
<name>A0A165EI70_EXIGL</name>
<dbReference type="Gene3D" id="3.10.20.90">
    <property type="entry name" value="Phosphatidylinositol 3-kinase Catalytic Subunit, Chain A, domain 1"/>
    <property type="match status" value="1"/>
</dbReference>
<feature type="compositionally biased region" description="Low complexity" evidence="1">
    <location>
        <begin position="9"/>
        <end position="20"/>
    </location>
</feature>
<dbReference type="Pfam" id="PF11976">
    <property type="entry name" value="Rad60-SLD"/>
    <property type="match status" value="1"/>
</dbReference>
<dbReference type="InterPro" id="IPR022617">
    <property type="entry name" value="Rad60/SUMO-like_dom"/>
</dbReference>
<accession>A0A165EI70</accession>
<dbReference type="InterPro" id="IPR029071">
    <property type="entry name" value="Ubiquitin-like_domsf"/>
</dbReference>
<keyword evidence="4" id="KW-1185">Reference proteome</keyword>
<feature type="region of interest" description="Disordered" evidence="1">
    <location>
        <begin position="55"/>
        <end position="199"/>
    </location>
</feature>
<organism evidence="3 4">
    <name type="scientific">Exidia glandulosa HHB12029</name>
    <dbReference type="NCBI Taxonomy" id="1314781"/>
    <lineage>
        <taxon>Eukaryota</taxon>
        <taxon>Fungi</taxon>
        <taxon>Dikarya</taxon>
        <taxon>Basidiomycota</taxon>
        <taxon>Agaricomycotina</taxon>
        <taxon>Agaricomycetes</taxon>
        <taxon>Auriculariales</taxon>
        <taxon>Exidiaceae</taxon>
        <taxon>Exidia</taxon>
    </lineage>
</organism>
<evidence type="ECO:0000313" key="4">
    <source>
        <dbReference type="Proteomes" id="UP000077266"/>
    </source>
</evidence>
<feature type="compositionally biased region" description="Basic residues" evidence="1">
    <location>
        <begin position="141"/>
        <end position="150"/>
    </location>
</feature>
<feature type="compositionally biased region" description="Low complexity" evidence="1">
    <location>
        <begin position="64"/>
        <end position="77"/>
    </location>
</feature>
<feature type="compositionally biased region" description="Basic residues" evidence="1">
    <location>
        <begin position="81"/>
        <end position="94"/>
    </location>
</feature>
<dbReference type="EMBL" id="KV426139">
    <property type="protein sequence ID" value="KZV86993.1"/>
    <property type="molecule type" value="Genomic_DNA"/>
</dbReference>
<feature type="region of interest" description="Disordered" evidence="1">
    <location>
        <begin position="328"/>
        <end position="354"/>
    </location>
</feature>
<dbReference type="STRING" id="1314781.A0A165EI70"/>
<dbReference type="AlphaFoldDB" id="A0A165EI70"/>
<feature type="region of interest" description="Disordered" evidence="1">
    <location>
        <begin position="1"/>
        <end position="34"/>
    </location>
</feature>
<dbReference type="OrthoDB" id="3365399at2759"/>
<dbReference type="InParanoid" id="A0A165EI70"/>
<gene>
    <name evidence="3" type="ORF">EXIGLDRAFT_724202</name>
</gene>